<feature type="transmembrane region" description="Helical" evidence="8">
    <location>
        <begin position="39"/>
        <end position="61"/>
    </location>
</feature>
<comment type="similarity">
    <text evidence="2">Belongs to the amino acid-polyamine-organocation (APC) superfamily. Spore germination protein (SGP) (TC 2.A.3.9) family.</text>
</comment>
<feature type="transmembrane region" description="Helical" evidence="8">
    <location>
        <begin position="216"/>
        <end position="241"/>
    </location>
</feature>
<comment type="caution">
    <text evidence="9">The sequence shown here is derived from an EMBL/GenBank/DDBJ whole genome shotgun (WGS) entry which is preliminary data.</text>
</comment>
<gene>
    <name evidence="9" type="ORF">GCM10010885_22670</name>
</gene>
<dbReference type="PANTHER" id="PTHR34975:SF2">
    <property type="entry name" value="SPORE GERMINATION PROTEIN A2"/>
    <property type="match status" value="1"/>
</dbReference>
<keyword evidence="5 8" id="KW-0812">Transmembrane</keyword>
<protein>
    <recommendedName>
        <fullName evidence="11">Spore germination protein</fullName>
    </recommendedName>
</protein>
<dbReference type="EMBL" id="BMOY01000048">
    <property type="protein sequence ID" value="GGJ12826.1"/>
    <property type="molecule type" value="Genomic_DNA"/>
</dbReference>
<keyword evidence="4" id="KW-0309">Germination</keyword>
<feature type="transmembrane region" description="Helical" evidence="8">
    <location>
        <begin position="303"/>
        <end position="323"/>
    </location>
</feature>
<dbReference type="PANTHER" id="PTHR34975">
    <property type="entry name" value="SPORE GERMINATION PROTEIN A2"/>
    <property type="match status" value="1"/>
</dbReference>
<organism evidence="9 10">
    <name type="scientific">Alicyclobacillus cellulosilyticus</name>
    <dbReference type="NCBI Taxonomy" id="1003997"/>
    <lineage>
        <taxon>Bacteria</taxon>
        <taxon>Bacillati</taxon>
        <taxon>Bacillota</taxon>
        <taxon>Bacilli</taxon>
        <taxon>Bacillales</taxon>
        <taxon>Alicyclobacillaceae</taxon>
        <taxon>Alicyclobacillus</taxon>
    </lineage>
</organism>
<feature type="transmembrane region" description="Helical" evidence="8">
    <location>
        <begin position="269"/>
        <end position="291"/>
    </location>
</feature>
<keyword evidence="10" id="KW-1185">Reference proteome</keyword>
<feature type="transmembrane region" description="Helical" evidence="8">
    <location>
        <begin position="179"/>
        <end position="204"/>
    </location>
</feature>
<keyword evidence="3" id="KW-0813">Transport</keyword>
<dbReference type="GO" id="GO:0009847">
    <property type="term" value="P:spore germination"/>
    <property type="evidence" value="ECO:0007669"/>
    <property type="project" value="InterPro"/>
</dbReference>
<comment type="subcellular location">
    <subcellularLocation>
        <location evidence="1">Membrane</location>
        <topology evidence="1">Multi-pass membrane protein</topology>
    </subcellularLocation>
</comment>
<feature type="transmembrane region" description="Helical" evidence="8">
    <location>
        <begin position="82"/>
        <end position="100"/>
    </location>
</feature>
<proteinExistence type="inferred from homology"/>
<evidence type="ECO:0000313" key="10">
    <source>
        <dbReference type="Proteomes" id="UP000637695"/>
    </source>
</evidence>
<accession>A0A917KGD1</accession>
<evidence type="ECO:0000256" key="3">
    <source>
        <dbReference type="ARBA" id="ARBA00022448"/>
    </source>
</evidence>
<evidence type="ECO:0000313" key="9">
    <source>
        <dbReference type="EMBL" id="GGJ12826.1"/>
    </source>
</evidence>
<keyword evidence="7 8" id="KW-0472">Membrane</keyword>
<feature type="transmembrane region" description="Helical" evidence="8">
    <location>
        <begin position="146"/>
        <end position="167"/>
    </location>
</feature>
<feature type="transmembrane region" description="Helical" evidence="8">
    <location>
        <begin position="329"/>
        <end position="351"/>
    </location>
</feature>
<feature type="transmembrane region" description="Helical" evidence="8">
    <location>
        <begin position="7"/>
        <end position="27"/>
    </location>
</feature>
<evidence type="ECO:0000256" key="2">
    <source>
        <dbReference type="ARBA" id="ARBA00007998"/>
    </source>
</evidence>
<evidence type="ECO:0000256" key="6">
    <source>
        <dbReference type="ARBA" id="ARBA00022989"/>
    </source>
</evidence>
<dbReference type="Pfam" id="PF03845">
    <property type="entry name" value="Spore_permease"/>
    <property type="match status" value="1"/>
</dbReference>
<dbReference type="InterPro" id="IPR004761">
    <property type="entry name" value="Spore_GerAB"/>
</dbReference>
<reference evidence="9" key="2">
    <citation type="submission" date="2020-09" db="EMBL/GenBank/DDBJ databases">
        <authorList>
            <person name="Sun Q."/>
            <person name="Ohkuma M."/>
        </authorList>
    </citation>
    <scope>NUCLEOTIDE SEQUENCE</scope>
    <source>
        <strain evidence="9">JCM 18487</strain>
    </source>
</reference>
<sequence length="365" mass="40410">MVKQRNAQVIAILTFECVLGPGTFDWLPSWIADAKTWSWVPFLIYACLLFILLYILVDLVAVTQGRSVRAVTVFDAILPGQIAWMLNMLLGIAFVLWAAASVRSGIQLIKYVALPNTPMLILASVGMLIPLQLLRGGLDALLRFQTVLFWPALVFGVGLLLLCVRTADPGNLLPLWPVWWHGVWAACQLIPRLLPGVLLCCAYVPVFRWAGVSAQALRHAVMAGTASVLLLQALNLLIVLADLGPFEGSNLNWPIIEVLRMQNWGKLDVIFLLPVLVTVSSIVNLFIVAACRIAVFYCRKRSIWVEIAVLALVVLLCVTPQTYLGVMRMLSFGLMGTEAALLPALVLLWSWARLRPARWIRGRVP</sequence>
<evidence type="ECO:0008006" key="11">
    <source>
        <dbReference type="Google" id="ProtNLM"/>
    </source>
</evidence>
<keyword evidence="6 8" id="KW-1133">Transmembrane helix</keyword>
<evidence type="ECO:0000256" key="5">
    <source>
        <dbReference type="ARBA" id="ARBA00022692"/>
    </source>
</evidence>
<name>A0A917KGD1_9BACL</name>
<dbReference type="Proteomes" id="UP000637695">
    <property type="component" value="Unassembled WGS sequence"/>
</dbReference>
<evidence type="ECO:0000256" key="8">
    <source>
        <dbReference type="SAM" id="Phobius"/>
    </source>
</evidence>
<evidence type="ECO:0000256" key="7">
    <source>
        <dbReference type="ARBA" id="ARBA00023136"/>
    </source>
</evidence>
<feature type="transmembrane region" description="Helical" evidence="8">
    <location>
        <begin position="112"/>
        <end position="134"/>
    </location>
</feature>
<reference evidence="9" key="1">
    <citation type="journal article" date="2014" name="Int. J. Syst. Evol. Microbiol.">
        <title>Complete genome sequence of Corynebacterium casei LMG S-19264T (=DSM 44701T), isolated from a smear-ripened cheese.</title>
        <authorList>
            <consortium name="US DOE Joint Genome Institute (JGI-PGF)"/>
            <person name="Walter F."/>
            <person name="Albersmeier A."/>
            <person name="Kalinowski J."/>
            <person name="Ruckert C."/>
        </authorList>
    </citation>
    <scope>NUCLEOTIDE SEQUENCE</scope>
    <source>
        <strain evidence="9">JCM 18487</strain>
    </source>
</reference>
<evidence type="ECO:0000256" key="4">
    <source>
        <dbReference type="ARBA" id="ARBA00022544"/>
    </source>
</evidence>
<evidence type="ECO:0000256" key="1">
    <source>
        <dbReference type="ARBA" id="ARBA00004141"/>
    </source>
</evidence>
<dbReference type="AlphaFoldDB" id="A0A917KGD1"/>
<dbReference type="GO" id="GO:0016020">
    <property type="term" value="C:membrane"/>
    <property type="evidence" value="ECO:0007669"/>
    <property type="project" value="UniProtKB-SubCell"/>
</dbReference>